<proteinExistence type="predicted"/>
<organism evidence="1 2">
    <name type="scientific">Brassica cretica</name>
    <name type="common">Mustard</name>
    <dbReference type="NCBI Taxonomy" id="69181"/>
    <lineage>
        <taxon>Eukaryota</taxon>
        <taxon>Viridiplantae</taxon>
        <taxon>Streptophyta</taxon>
        <taxon>Embryophyta</taxon>
        <taxon>Tracheophyta</taxon>
        <taxon>Spermatophyta</taxon>
        <taxon>Magnoliopsida</taxon>
        <taxon>eudicotyledons</taxon>
        <taxon>Gunneridae</taxon>
        <taxon>Pentapetalae</taxon>
        <taxon>rosids</taxon>
        <taxon>malvids</taxon>
        <taxon>Brassicales</taxon>
        <taxon>Brassicaceae</taxon>
        <taxon>Brassiceae</taxon>
        <taxon>Brassica</taxon>
    </lineage>
</organism>
<comment type="caution">
    <text evidence="1">The sequence shown here is derived from an EMBL/GenBank/DDBJ whole genome shotgun (WGS) entry which is preliminary data.</text>
</comment>
<sequence>MREIGVISGDEGVAIVSMMREERGPDVEHAMKFRYLEKASELTIEHDYQSTLKRNNRSTAKHAEACLVPADLNPKSSPIYKINPDEF</sequence>
<reference evidence="1" key="1">
    <citation type="submission" date="2019-12" db="EMBL/GenBank/DDBJ databases">
        <title>Genome sequencing and annotation of Brassica cretica.</title>
        <authorList>
            <person name="Studholme D.J."/>
            <person name="Sarris P."/>
        </authorList>
    </citation>
    <scope>NUCLEOTIDE SEQUENCE</scope>
    <source>
        <strain evidence="1">PFS-109/04</strain>
        <tissue evidence="1">Leaf</tissue>
    </source>
</reference>
<accession>A0A8S9RX04</accession>
<dbReference type="EMBL" id="QGKX02000088">
    <property type="protein sequence ID" value="KAF3585851.1"/>
    <property type="molecule type" value="Genomic_DNA"/>
</dbReference>
<name>A0A8S9RX04_BRACR</name>
<protein>
    <submittedName>
        <fullName evidence="1">Uncharacterized protein</fullName>
    </submittedName>
</protein>
<dbReference type="AlphaFoldDB" id="A0A8S9RX04"/>
<evidence type="ECO:0000313" key="1">
    <source>
        <dbReference type="EMBL" id="KAF3585851.1"/>
    </source>
</evidence>
<dbReference type="Proteomes" id="UP000712600">
    <property type="component" value="Unassembled WGS sequence"/>
</dbReference>
<evidence type="ECO:0000313" key="2">
    <source>
        <dbReference type="Proteomes" id="UP000712600"/>
    </source>
</evidence>
<gene>
    <name evidence="1" type="ORF">F2Q69_00029402</name>
</gene>